<sequence length="463" mass="52254">MRKSLLLVFLCLSLVIGHGANGTLIGLNNSFSSNHITRTKEPETVNVSITPGRKDAMFDAKHPVKYFIEVANTYKTSEEGKIQVEVKTDVGGTVGKSEIAIKLKGNKTKKIEWDLPMQDPGFYDIVVTINLTDYDDTVRNVFGYKPFEINTPVHRPADFDAFWQKAKDDLSGVNPDYVVTPVDSLSTPTHRVYRVEMNSLDNVRIFGWLTIPRTKGKYPVLYGLGGYRIEMHPLKFDDFAHFTINVRGIGESNHKINPGNQEILTLHLVDKNKYVYRGIYMDCLRGLEFLLAHENMGLDASRIGLFGGSQGGTLAWILAALSKKVMFCVVDNPTYCDYTENYKICINKPQPEGGFVIKFLKDFLKKHSSISKDKMLNTLSYFEAQNFISDVNCPVLLGLGLLDLTAPPTCTLSVYNKLSADVRKRSEVFAFPNLAHEVPMEHNTFKSTWFYENFANKLLTSKR</sequence>
<reference evidence="2" key="1">
    <citation type="submission" date="2016-10" db="EMBL/GenBank/DDBJ databases">
        <title>Sequence of Gallionella enrichment culture.</title>
        <authorList>
            <person name="Poehlein A."/>
            <person name="Muehling M."/>
            <person name="Daniel R."/>
        </authorList>
    </citation>
    <scope>NUCLEOTIDE SEQUENCE</scope>
</reference>
<evidence type="ECO:0000313" key="2">
    <source>
        <dbReference type="EMBL" id="OIQ97977.1"/>
    </source>
</evidence>
<accession>A0A1J5RQH7</accession>
<dbReference type="InterPro" id="IPR039069">
    <property type="entry name" value="CE7"/>
</dbReference>
<dbReference type="Pfam" id="PF05448">
    <property type="entry name" value="AXE1"/>
    <property type="match status" value="1"/>
</dbReference>
<dbReference type="Gene3D" id="3.40.50.1820">
    <property type="entry name" value="alpha/beta hydrolase"/>
    <property type="match status" value="1"/>
</dbReference>
<organism evidence="2">
    <name type="scientific">mine drainage metagenome</name>
    <dbReference type="NCBI Taxonomy" id="410659"/>
    <lineage>
        <taxon>unclassified sequences</taxon>
        <taxon>metagenomes</taxon>
        <taxon>ecological metagenomes</taxon>
    </lineage>
</organism>
<keyword evidence="2" id="KW-0378">Hydrolase</keyword>
<dbReference type="GO" id="GO:0046555">
    <property type="term" value="F:acetylxylan esterase activity"/>
    <property type="evidence" value="ECO:0007669"/>
    <property type="project" value="UniProtKB-EC"/>
</dbReference>
<dbReference type="GO" id="GO:0047739">
    <property type="term" value="F:cephalosporin-C deacetylase activity"/>
    <property type="evidence" value="ECO:0007669"/>
    <property type="project" value="UniProtKB-EC"/>
</dbReference>
<proteinExistence type="predicted"/>
<evidence type="ECO:0000259" key="1">
    <source>
        <dbReference type="Pfam" id="PF05448"/>
    </source>
</evidence>
<dbReference type="SUPFAM" id="SSF53474">
    <property type="entry name" value="alpha/beta-Hydrolases"/>
    <property type="match status" value="1"/>
</dbReference>
<dbReference type="PANTHER" id="PTHR40111:SF1">
    <property type="entry name" value="CEPHALOSPORIN-C DEACETYLASE"/>
    <property type="match status" value="1"/>
</dbReference>
<feature type="domain" description="Acetyl xylan esterase" evidence="1">
    <location>
        <begin position="154"/>
        <end position="445"/>
    </location>
</feature>
<dbReference type="AlphaFoldDB" id="A0A1J5RQH7"/>
<dbReference type="PANTHER" id="PTHR40111">
    <property type="entry name" value="CEPHALOSPORIN-C DEACETYLASE"/>
    <property type="match status" value="1"/>
</dbReference>
<comment type="caution">
    <text evidence="2">The sequence shown here is derived from an EMBL/GenBank/DDBJ whole genome shotgun (WGS) entry which is preliminary data.</text>
</comment>
<name>A0A1J5RQH7_9ZZZZ</name>
<dbReference type="EC" id="3.1.1.41" evidence="2"/>
<dbReference type="EC" id="3.1.1.72" evidence="2"/>
<dbReference type="InterPro" id="IPR008391">
    <property type="entry name" value="AXE1_dom"/>
</dbReference>
<gene>
    <name evidence="2" type="primary">cah_3</name>
    <name evidence="2" type="ORF">GALL_200280</name>
</gene>
<dbReference type="InterPro" id="IPR029058">
    <property type="entry name" value="AB_hydrolase_fold"/>
</dbReference>
<dbReference type="EMBL" id="MLJW01000125">
    <property type="protein sequence ID" value="OIQ97977.1"/>
    <property type="molecule type" value="Genomic_DNA"/>
</dbReference>
<dbReference type="GO" id="GO:0005976">
    <property type="term" value="P:polysaccharide metabolic process"/>
    <property type="evidence" value="ECO:0007669"/>
    <property type="project" value="TreeGrafter"/>
</dbReference>
<protein>
    <submittedName>
        <fullName evidence="2">Cephalosporin-C deacetylase</fullName>
        <ecNumber evidence="2">3.1.1.41</ecNumber>
        <ecNumber evidence="2">3.1.1.72</ecNumber>
    </submittedName>
</protein>